<dbReference type="Proteomes" id="UP000250043">
    <property type="component" value="Unassembled WGS sequence"/>
</dbReference>
<name>A0A8E2AFT9_9APHY</name>
<evidence type="ECO:0000313" key="2">
    <source>
        <dbReference type="Proteomes" id="UP000250043"/>
    </source>
</evidence>
<dbReference type="EMBL" id="KV722865">
    <property type="protein sequence ID" value="OCH83691.1"/>
    <property type="molecule type" value="Genomic_DNA"/>
</dbReference>
<reference evidence="1 2" key="1">
    <citation type="submission" date="2016-07" db="EMBL/GenBank/DDBJ databases">
        <title>Draft genome of the white-rot fungus Obba rivulosa 3A-2.</title>
        <authorList>
            <consortium name="DOE Joint Genome Institute"/>
            <person name="Miettinen O."/>
            <person name="Riley R."/>
            <person name="Acob R."/>
            <person name="Barry K."/>
            <person name="Cullen D."/>
            <person name="De Vries R."/>
            <person name="Hainaut M."/>
            <person name="Hatakka A."/>
            <person name="Henrissat B."/>
            <person name="Hilden K."/>
            <person name="Kuo R."/>
            <person name="Labutti K."/>
            <person name="Lipzen A."/>
            <person name="Makela M.R."/>
            <person name="Sandor L."/>
            <person name="Spatafora J.W."/>
            <person name="Grigoriev I.V."/>
            <person name="Hibbett D.S."/>
        </authorList>
    </citation>
    <scope>NUCLEOTIDE SEQUENCE [LARGE SCALE GENOMIC DNA]</scope>
    <source>
        <strain evidence="1 2">3A-2</strain>
    </source>
</reference>
<protein>
    <submittedName>
        <fullName evidence="1">Uncharacterized protein</fullName>
    </submittedName>
</protein>
<proteinExistence type="predicted"/>
<accession>A0A8E2AFT9</accession>
<evidence type="ECO:0000313" key="1">
    <source>
        <dbReference type="EMBL" id="OCH83691.1"/>
    </source>
</evidence>
<keyword evidence="2" id="KW-1185">Reference proteome</keyword>
<organism evidence="1 2">
    <name type="scientific">Obba rivulosa</name>
    <dbReference type="NCBI Taxonomy" id="1052685"/>
    <lineage>
        <taxon>Eukaryota</taxon>
        <taxon>Fungi</taxon>
        <taxon>Dikarya</taxon>
        <taxon>Basidiomycota</taxon>
        <taxon>Agaricomycotina</taxon>
        <taxon>Agaricomycetes</taxon>
        <taxon>Polyporales</taxon>
        <taxon>Gelatoporiaceae</taxon>
        <taxon>Obba</taxon>
    </lineage>
</organism>
<sequence>MRPRAKELHQERGFSLLALHHDKLPTTTNQLSLIQIVNEKYIMRKDTDTASFLIGFTKKAMLVLLPHAVVPFLAPSKKHNMANCESISTKTQPLDKKLGHTLLHGSGCQRNNEIVLPLTEQAVCTQVNTKKKKKNLRSHDQEEAQKLGIGTGRDVQRGLGVRSTTSGQNITYRRRWADRPEGLPRQQRSVWELDRWTFRRSAGTSPMRTFFAKTFEGGAAVRSLRDDLQEGIPQLPVCSPVYIPCEELPDADDCRKDSEPCFPEYTLSLIRADGYWCRVADADDCRKESDRTPPGKACSTASTLKYTSICPCMGADGYWYVSETFFSDATCNKQTAVDRARRQKSSDSQSWRIQQCYPCTDRMSRDIRFLVGRELHYPFCCKVNAPYTDCRNLSDMLAKLRSHVGHIH</sequence>
<dbReference type="AlphaFoldDB" id="A0A8E2AFT9"/>
<gene>
    <name evidence="1" type="ORF">OBBRIDRAFT_808822</name>
</gene>